<organism evidence="12 13">
    <name type="scientific">Slackia exigua (strain ATCC 700122 / DSM 15923 / CIP 105133 / JCM 11022 / KCTC 5966 / S-7)</name>
    <dbReference type="NCBI Taxonomy" id="649764"/>
    <lineage>
        <taxon>Bacteria</taxon>
        <taxon>Bacillati</taxon>
        <taxon>Actinomycetota</taxon>
        <taxon>Coriobacteriia</taxon>
        <taxon>Eggerthellales</taxon>
        <taxon>Eggerthellaceae</taxon>
        <taxon>Slackia</taxon>
    </lineage>
</organism>
<keyword evidence="9" id="KW-0408">Iron</keyword>
<dbReference type="HOGENOM" id="CLU_035040_1_0_11"/>
<dbReference type="PROSITE" id="PS51257">
    <property type="entry name" value="PROKAR_LIPOPROTEIN"/>
    <property type="match status" value="1"/>
</dbReference>
<dbReference type="RefSeq" id="WP_006363283.1">
    <property type="nucleotide sequence ID" value="NZ_GG700631.1"/>
</dbReference>
<keyword evidence="5" id="KW-0479">Metal-binding</keyword>
<dbReference type="AlphaFoldDB" id="D0WJG9"/>
<evidence type="ECO:0000256" key="11">
    <source>
        <dbReference type="SAM" id="SignalP"/>
    </source>
</evidence>
<dbReference type="GeneID" id="85007979"/>
<proteinExistence type="inferred from homology"/>
<comment type="catalytic activity">
    <reaction evidence="10">
        <text>6 Fe(III)-[cytochrome c] + NH4(+) + 2 H2O = 6 Fe(II)-[cytochrome c] + nitrite + 8 H(+)</text>
        <dbReference type="Rhea" id="RHEA:13089"/>
        <dbReference type="Rhea" id="RHEA-COMP:10350"/>
        <dbReference type="Rhea" id="RHEA-COMP:14399"/>
        <dbReference type="ChEBI" id="CHEBI:15377"/>
        <dbReference type="ChEBI" id="CHEBI:15378"/>
        <dbReference type="ChEBI" id="CHEBI:16301"/>
        <dbReference type="ChEBI" id="CHEBI:28938"/>
        <dbReference type="ChEBI" id="CHEBI:29033"/>
        <dbReference type="ChEBI" id="CHEBI:29034"/>
        <dbReference type="EC" id="1.7.2.2"/>
    </reaction>
</comment>
<dbReference type="Pfam" id="PF02335">
    <property type="entry name" value="Cytochrom_C552"/>
    <property type="match status" value="1"/>
</dbReference>
<comment type="similarity">
    <text evidence="2">Belongs to the cytochrome c-552 family.</text>
</comment>
<dbReference type="STRING" id="649764.HMPREF0762_01996"/>
<dbReference type="PANTHER" id="PTHR30633">
    <property type="entry name" value="CYTOCHROME C-552 RESPIRATORY NITRITE REDUCTASE"/>
    <property type="match status" value="1"/>
</dbReference>
<dbReference type="GO" id="GO:0020037">
    <property type="term" value="F:heme binding"/>
    <property type="evidence" value="ECO:0007669"/>
    <property type="project" value="TreeGrafter"/>
</dbReference>
<evidence type="ECO:0000256" key="4">
    <source>
        <dbReference type="ARBA" id="ARBA00022617"/>
    </source>
</evidence>
<evidence type="ECO:0000256" key="2">
    <source>
        <dbReference type="ARBA" id="ARBA00009288"/>
    </source>
</evidence>
<dbReference type="CDD" id="cd00548">
    <property type="entry name" value="NrfA-like"/>
    <property type="match status" value="1"/>
</dbReference>
<keyword evidence="4" id="KW-0349">Heme</keyword>
<evidence type="ECO:0000313" key="12">
    <source>
        <dbReference type="EMBL" id="EEZ60517.1"/>
    </source>
</evidence>
<dbReference type="GO" id="GO:0042279">
    <property type="term" value="F:nitrite reductase (cytochrome, ammonia-forming) activity"/>
    <property type="evidence" value="ECO:0007669"/>
    <property type="project" value="UniProtKB-EC"/>
</dbReference>
<sequence>MFRTQRGKKTAIVVSVTAALCLVVGIVGCAPKDDAPEAAEPAATGGTTMERPVAAAPTTVPEADEFGIIESESWADQYPNQYNTFVGNEANKWPEGKHNYNDNEHYPEMVTLGKGYGYANFFTEAGGHTYSLYTVANNGRVSVDKTKAQCLACKTPLIHAEVQKMGDSAWTRPMYDVLDTYTEGISCANCHVNDDPTQFNVLRADWVRAMGPDYTDKNKRSAVCGQCHCDYSMDAKTGTPTSPYDGGLATMTPDQALKWYDDNGYADWTYESTGAKMIAVRHSEYEYNFGGSQSPMVKMGYECADCHMPIQTADDGTAYTSHYWQSPLDNEETLAKCNTCHKDLKSEIKGIQDDIDGRTHQIGMRCANFVKNFEAAIDEGTLSDDDLARLQQIQREATFYWNSAFAENSEGAHNPELYTSVLDSADKLLDEGDQILGVASSADKFVSEYNPDNPKDAANYPFPAFEGVYVYYTAEQAAK</sequence>
<dbReference type="EC" id="1.7.2.2" evidence="3"/>
<dbReference type="EMBL" id="ACUX02000019">
    <property type="protein sequence ID" value="EEZ60517.1"/>
    <property type="molecule type" value="Genomic_DNA"/>
</dbReference>
<evidence type="ECO:0000256" key="1">
    <source>
        <dbReference type="ARBA" id="ARBA00004196"/>
    </source>
</evidence>
<gene>
    <name evidence="12" type="ORF">HMPREF0762_01996</name>
</gene>
<dbReference type="Gene3D" id="1.10.1130.10">
    <property type="entry name" value="Flavocytochrome C3, Chain A"/>
    <property type="match status" value="1"/>
</dbReference>
<dbReference type="Gene3D" id="1.20.140.10">
    <property type="entry name" value="Butyryl-CoA Dehydrogenase, subunit A, domain 3"/>
    <property type="match status" value="1"/>
</dbReference>
<dbReference type="OrthoDB" id="9780421at2"/>
<feature type="signal peptide" evidence="11">
    <location>
        <begin position="1"/>
        <end position="29"/>
    </location>
</feature>
<keyword evidence="6 11" id="KW-0732">Signal</keyword>
<dbReference type="GO" id="GO:0019645">
    <property type="term" value="P:anaerobic electron transport chain"/>
    <property type="evidence" value="ECO:0007669"/>
    <property type="project" value="TreeGrafter"/>
</dbReference>
<evidence type="ECO:0000256" key="8">
    <source>
        <dbReference type="ARBA" id="ARBA00023002"/>
    </source>
</evidence>
<dbReference type="Proteomes" id="UP000006001">
    <property type="component" value="Unassembled WGS sequence"/>
</dbReference>
<keyword evidence="13" id="KW-1185">Reference proteome</keyword>
<dbReference type="GO" id="GO:0046872">
    <property type="term" value="F:metal ion binding"/>
    <property type="evidence" value="ECO:0007669"/>
    <property type="project" value="UniProtKB-KW"/>
</dbReference>
<evidence type="ECO:0000256" key="7">
    <source>
        <dbReference type="ARBA" id="ARBA00022837"/>
    </source>
</evidence>
<evidence type="ECO:0000256" key="6">
    <source>
        <dbReference type="ARBA" id="ARBA00022729"/>
    </source>
</evidence>
<dbReference type="InterPro" id="IPR003321">
    <property type="entry name" value="Cyt_c552"/>
</dbReference>
<keyword evidence="8" id="KW-0560">Oxidoreductase</keyword>
<evidence type="ECO:0000256" key="10">
    <source>
        <dbReference type="ARBA" id="ARBA00049131"/>
    </source>
</evidence>
<dbReference type="GO" id="GO:0030288">
    <property type="term" value="C:outer membrane-bounded periplasmic space"/>
    <property type="evidence" value="ECO:0007669"/>
    <property type="project" value="TreeGrafter"/>
</dbReference>
<feature type="chain" id="PRO_5003018753" description="nitrite reductase (cytochrome; ammonia-forming)" evidence="11">
    <location>
        <begin position="30"/>
        <end position="479"/>
    </location>
</feature>
<evidence type="ECO:0000313" key="13">
    <source>
        <dbReference type="Proteomes" id="UP000006001"/>
    </source>
</evidence>
<accession>D0WJG9</accession>
<dbReference type="PANTHER" id="PTHR30633:SF0">
    <property type="entry name" value="CYTOCHROME C-552"/>
    <property type="match status" value="1"/>
</dbReference>
<comment type="subcellular location">
    <subcellularLocation>
        <location evidence="1">Cell envelope</location>
    </subcellularLocation>
</comment>
<evidence type="ECO:0000256" key="5">
    <source>
        <dbReference type="ARBA" id="ARBA00022723"/>
    </source>
</evidence>
<evidence type="ECO:0000256" key="3">
    <source>
        <dbReference type="ARBA" id="ARBA00011887"/>
    </source>
</evidence>
<dbReference type="InterPro" id="IPR036280">
    <property type="entry name" value="Multihaem_cyt_sf"/>
</dbReference>
<reference evidence="12" key="1">
    <citation type="submission" date="2009-10" db="EMBL/GenBank/DDBJ databases">
        <authorList>
            <person name="Weinstock G."/>
            <person name="Sodergren E."/>
            <person name="Clifton S."/>
            <person name="Fulton L."/>
            <person name="Fulton B."/>
            <person name="Courtney L."/>
            <person name="Fronick C."/>
            <person name="Harrison M."/>
            <person name="Strong C."/>
            <person name="Farmer C."/>
            <person name="Delahaunty K."/>
            <person name="Markovic C."/>
            <person name="Hall O."/>
            <person name="Minx P."/>
            <person name="Tomlinson C."/>
            <person name="Mitreva M."/>
            <person name="Nelson J."/>
            <person name="Hou S."/>
            <person name="Wollam A."/>
            <person name="Pepin K.H."/>
            <person name="Johnson M."/>
            <person name="Bhonagiri V."/>
            <person name="Nash W.E."/>
            <person name="Warren W."/>
            <person name="Chinwalla A."/>
            <person name="Mardis E.R."/>
            <person name="Wilson R.K."/>
        </authorList>
    </citation>
    <scope>NUCLEOTIDE SEQUENCE [LARGE SCALE GENOMIC DNA]</scope>
    <source>
        <strain evidence="12">ATCC 700122</strain>
    </source>
</reference>
<protein>
    <recommendedName>
        <fullName evidence="3">nitrite reductase (cytochrome; ammonia-forming)</fullName>
        <ecNumber evidence="3">1.7.2.2</ecNumber>
    </recommendedName>
</protein>
<name>D0WJG9_SLAES</name>
<keyword evidence="7" id="KW-0106">Calcium</keyword>
<comment type="caution">
    <text evidence="12">The sequence shown here is derived from an EMBL/GenBank/DDBJ whole genome shotgun (WGS) entry which is preliminary data.</text>
</comment>
<dbReference type="eggNOG" id="COG3303">
    <property type="taxonomic scope" value="Bacteria"/>
</dbReference>
<dbReference type="SUPFAM" id="SSF48695">
    <property type="entry name" value="Multiheme cytochromes"/>
    <property type="match status" value="1"/>
</dbReference>
<evidence type="ECO:0000256" key="9">
    <source>
        <dbReference type="ARBA" id="ARBA00023004"/>
    </source>
</evidence>